<gene>
    <name evidence="2" type="ORF">NCTC10713_00886</name>
</gene>
<dbReference type="PANTHER" id="PTHR22916">
    <property type="entry name" value="GLYCOSYLTRANSFERASE"/>
    <property type="match status" value="1"/>
</dbReference>
<keyword evidence="2" id="KW-0808">Transferase</keyword>
<evidence type="ECO:0000313" key="2">
    <source>
        <dbReference type="EMBL" id="VED97944.1"/>
    </source>
</evidence>
<dbReference type="InterPro" id="IPR029044">
    <property type="entry name" value="Nucleotide-diphossugar_trans"/>
</dbReference>
<feature type="domain" description="Glycosyltransferase 2-like" evidence="1">
    <location>
        <begin position="10"/>
        <end position="128"/>
    </location>
</feature>
<protein>
    <submittedName>
        <fullName evidence="2">Glycosyltransferase teichoic acid biosynthesis protein</fullName>
    </submittedName>
</protein>
<accession>A0A448AHS9</accession>
<reference evidence="2 3" key="1">
    <citation type="submission" date="2018-12" db="EMBL/GenBank/DDBJ databases">
        <authorList>
            <consortium name="Pathogen Informatics"/>
        </authorList>
    </citation>
    <scope>NUCLEOTIDE SEQUENCE [LARGE SCALE GENOMIC DNA]</scope>
    <source>
        <strain evidence="2 3">NCTC10713</strain>
    </source>
</reference>
<dbReference type="Gene3D" id="3.90.550.10">
    <property type="entry name" value="Spore Coat Polysaccharide Biosynthesis Protein SpsA, Chain A"/>
    <property type="match status" value="1"/>
</dbReference>
<dbReference type="SUPFAM" id="SSF53448">
    <property type="entry name" value="Nucleotide-diphospho-sugar transferases"/>
    <property type="match status" value="1"/>
</dbReference>
<proteinExistence type="predicted"/>
<sequence length="262" mass="30813">MTNSYDNHTFVICAYGESSYLEDCIQSLLNQSLRTKVILYTSTPNQTIQNLCQKYNLPYYHKQGGSIGKDWNNALSFVDTKYATIAHQDDYYNPEYIKLVLEKALKKEDTLIIYSDYFEEKDRQKVATTTNLKIKTAMLTIMNLFPKSVFWRRRVLSFGNAICCPAVTYNLDRLTDFRFDETLRGNLDWIAWYQIAQMKGHFIFVNEKLMCHRIHSESETSKTIADNTRTNEDLETLKLFWPNWIAKLIMRFYVKSQNTNVS</sequence>
<evidence type="ECO:0000313" key="3">
    <source>
        <dbReference type="Proteomes" id="UP000278419"/>
    </source>
</evidence>
<dbReference type="EMBL" id="LR134283">
    <property type="protein sequence ID" value="VED97944.1"/>
    <property type="molecule type" value="Genomic_DNA"/>
</dbReference>
<organism evidence="2 3">
    <name type="scientific">Streptococcus anginosus</name>
    <dbReference type="NCBI Taxonomy" id="1328"/>
    <lineage>
        <taxon>Bacteria</taxon>
        <taxon>Bacillati</taxon>
        <taxon>Bacillota</taxon>
        <taxon>Bacilli</taxon>
        <taxon>Lactobacillales</taxon>
        <taxon>Streptococcaceae</taxon>
        <taxon>Streptococcus</taxon>
        <taxon>Streptococcus anginosus group</taxon>
    </lineage>
</organism>
<dbReference type="InterPro" id="IPR001173">
    <property type="entry name" value="Glyco_trans_2-like"/>
</dbReference>
<evidence type="ECO:0000259" key="1">
    <source>
        <dbReference type="Pfam" id="PF00535"/>
    </source>
</evidence>
<dbReference type="Pfam" id="PF00535">
    <property type="entry name" value="Glycos_transf_2"/>
    <property type="match status" value="1"/>
</dbReference>
<dbReference type="Proteomes" id="UP000278419">
    <property type="component" value="Chromosome"/>
</dbReference>
<dbReference type="CDD" id="cd00761">
    <property type="entry name" value="Glyco_tranf_GTA_type"/>
    <property type="match status" value="1"/>
</dbReference>
<dbReference type="PANTHER" id="PTHR22916:SF3">
    <property type="entry name" value="UDP-GLCNAC:BETAGAL BETA-1,3-N-ACETYLGLUCOSAMINYLTRANSFERASE-LIKE PROTEIN 1"/>
    <property type="match status" value="1"/>
</dbReference>
<dbReference type="GO" id="GO:0016758">
    <property type="term" value="F:hexosyltransferase activity"/>
    <property type="evidence" value="ECO:0007669"/>
    <property type="project" value="UniProtKB-ARBA"/>
</dbReference>
<dbReference type="AlphaFoldDB" id="A0A448AHS9"/>
<name>A0A448AHS9_STRAP</name>
<dbReference type="GeneID" id="93963427"/>
<dbReference type="RefSeq" id="WP_003032768.1">
    <property type="nucleotide sequence ID" value="NZ_AP018548.1"/>
</dbReference>